<reference evidence="1 3" key="2">
    <citation type="journal article" date="2014" name="BMC Genomics">
        <title>An improved genome release (version Mt4.0) for the model legume Medicago truncatula.</title>
        <authorList>
            <person name="Tang H."/>
            <person name="Krishnakumar V."/>
            <person name="Bidwell S."/>
            <person name="Rosen B."/>
            <person name="Chan A."/>
            <person name="Zhou S."/>
            <person name="Gentzbittel L."/>
            <person name="Childs K.L."/>
            <person name="Yandell M."/>
            <person name="Gundlach H."/>
            <person name="Mayer K.F."/>
            <person name="Schwartz D.C."/>
            <person name="Town C.D."/>
        </authorList>
    </citation>
    <scope>GENOME REANNOTATION</scope>
    <source>
        <strain evidence="1">A17</strain>
        <strain evidence="2 3">cv. Jemalong A17</strain>
    </source>
</reference>
<evidence type="ECO:0000313" key="2">
    <source>
        <dbReference type="EnsemblPlants" id="KEH16973"/>
    </source>
</evidence>
<dbReference type="EMBL" id="KL402782">
    <property type="protein sequence ID" value="KEH16973.1"/>
    <property type="molecule type" value="Genomic_DNA"/>
</dbReference>
<name>A0A072TJD8_MEDTR</name>
<keyword evidence="1" id="KW-0378">Hydrolase</keyword>
<reference evidence="1 3" key="1">
    <citation type="journal article" date="2011" name="Nature">
        <title>The Medicago genome provides insight into the evolution of rhizobial symbioses.</title>
        <authorList>
            <person name="Young N.D."/>
            <person name="Debelle F."/>
            <person name="Oldroyd G.E."/>
            <person name="Geurts R."/>
            <person name="Cannon S.B."/>
            <person name="Udvardi M.K."/>
            <person name="Benedito V.A."/>
            <person name="Mayer K.F."/>
            <person name="Gouzy J."/>
            <person name="Schoof H."/>
            <person name="Van de Peer Y."/>
            <person name="Proost S."/>
            <person name="Cook D.R."/>
            <person name="Meyers B.C."/>
            <person name="Spannagl M."/>
            <person name="Cheung F."/>
            <person name="De Mita S."/>
            <person name="Krishnakumar V."/>
            <person name="Gundlach H."/>
            <person name="Zhou S."/>
            <person name="Mudge J."/>
            <person name="Bharti A.K."/>
            <person name="Murray J.D."/>
            <person name="Naoumkina M.A."/>
            <person name="Rosen B."/>
            <person name="Silverstein K.A."/>
            <person name="Tang H."/>
            <person name="Rombauts S."/>
            <person name="Zhao P.X."/>
            <person name="Zhou P."/>
            <person name="Barbe V."/>
            <person name="Bardou P."/>
            <person name="Bechner M."/>
            <person name="Bellec A."/>
            <person name="Berger A."/>
            <person name="Berges H."/>
            <person name="Bidwell S."/>
            <person name="Bisseling T."/>
            <person name="Choisne N."/>
            <person name="Couloux A."/>
            <person name="Denny R."/>
            <person name="Deshpande S."/>
            <person name="Dai X."/>
            <person name="Doyle J.J."/>
            <person name="Dudez A.M."/>
            <person name="Farmer A.D."/>
            <person name="Fouteau S."/>
            <person name="Franken C."/>
            <person name="Gibelin C."/>
            <person name="Gish J."/>
            <person name="Goldstein S."/>
            <person name="Gonzalez A.J."/>
            <person name="Green P.J."/>
            <person name="Hallab A."/>
            <person name="Hartog M."/>
            <person name="Hua A."/>
            <person name="Humphray S.J."/>
            <person name="Jeong D.H."/>
            <person name="Jing Y."/>
            <person name="Jocker A."/>
            <person name="Kenton S.M."/>
            <person name="Kim D.J."/>
            <person name="Klee K."/>
            <person name="Lai H."/>
            <person name="Lang C."/>
            <person name="Lin S."/>
            <person name="Macmil S.L."/>
            <person name="Magdelenat G."/>
            <person name="Matthews L."/>
            <person name="McCorrison J."/>
            <person name="Monaghan E.L."/>
            <person name="Mun J.H."/>
            <person name="Najar F.Z."/>
            <person name="Nicholson C."/>
            <person name="Noirot C."/>
            <person name="O'Bleness M."/>
            <person name="Paule C.R."/>
            <person name="Poulain J."/>
            <person name="Prion F."/>
            <person name="Qin B."/>
            <person name="Qu C."/>
            <person name="Retzel E.F."/>
            <person name="Riddle C."/>
            <person name="Sallet E."/>
            <person name="Samain S."/>
            <person name="Samson N."/>
            <person name="Sanders I."/>
            <person name="Saurat O."/>
            <person name="Scarpelli C."/>
            <person name="Schiex T."/>
            <person name="Segurens B."/>
            <person name="Severin A.J."/>
            <person name="Sherrier D.J."/>
            <person name="Shi R."/>
            <person name="Sims S."/>
            <person name="Singer S.R."/>
            <person name="Sinharoy S."/>
            <person name="Sterck L."/>
            <person name="Viollet A."/>
            <person name="Wang B.B."/>
            <person name="Wang K."/>
            <person name="Wang M."/>
            <person name="Wang X."/>
            <person name="Warfsmann J."/>
            <person name="Weissenbach J."/>
            <person name="White D.D."/>
            <person name="White J.D."/>
            <person name="Wiley G.B."/>
            <person name="Wincker P."/>
            <person name="Xing Y."/>
            <person name="Yang L."/>
            <person name="Yao Z."/>
            <person name="Ying F."/>
            <person name="Zhai J."/>
            <person name="Zhou L."/>
            <person name="Zuber A."/>
            <person name="Denarie J."/>
            <person name="Dixon R.A."/>
            <person name="May G.D."/>
            <person name="Schwartz D.C."/>
            <person name="Rogers J."/>
            <person name="Quetier F."/>
            <person name="Town C.D."/>
            <person name="Roe B.A."/>
        </authorList>
    </citation>
    <scope>NUCLEOTIDE SEQUENCE [LARGE SCALE GENOMIC DNA]</scope>
    <source>
        <strain evidence="1">A17</strain>
        <strain evidence="2 3">cv. Jemalong A17</strain>
    </source>
</reference>
<dbReference type="AlphaFoldDB" id="A0A072TJD8"/>
<proteinExistence type="predicted"/>
<dbReference type="EnsemblPlants" id="KEH16973">
    <property type="protein sequence ID" value="KEH16973"/>
    <property type="gene ID" value="MTR_0057s0040"/>
</dbReference>
<accession>A0A072TJD8</accession>
<organism evidence="1 3">
    <name type="scientific">Medicago truncatula</name>
    <name type="common">Barrel medic</name>
    <name type="synonym">Medicago tribuloides</name>
    <dbReference type="NCBI Taxonomy" id="3880"/>
    <lineage>
        <taxon>Eukaryota</taxon>
        <taxon>Viridiplantae</taxon>
        <taxon>Streptophyta</taxon>
        <taxon>Embryophyta</taxon>
        <taxon>Tracheophyta</taxon>
        <taxon>Spermatophyta</taxon>
        <taxon>Magnoliopsida</taxon>
        <taxon>eudicotyledons</taxon>
        <taxon>Gunneridae</taxon>
        <taxon>Pentapetalae</taxon>
        <taxon>rosids</taxon>
        <taxon>fabids</taxon>
        <taxon>Fabales</taxon>
        <taxon>Fabaceae</taxon>
        <taxon>Papilionoideae</taxon>
        <taxon>50 kb inversion clade</taxon>
        <taxon>NPAAA clade</taxon>
        <taxon>Hologalegina</taxon>
        <taxon>IRL clade</taxon>
        <taxon>Trifolieae</taxon>
        <taxon>Medicago</taxon>
    </lineage>
</organism>
<sequence>MRLLNGASYSDILDRKLFFDCVLAIDDGTIGESNNVDITIGVLPDLLISSNETPLHLLFIALIQMYRAMLAPKNTIVDQINEYMLDLIPGEEKVYLCYDSPLSHNKDVDAIDDVHTPEFLNTLLLVPQITSSD</sequence>
<dbReference type="GO" id="GO:0004386">
    <property type="term" value="F:helicase activity"/>
    <property type="evidence" value="ECO:0007669"/>
    <property type="project" value="UniProtKB-KW"/>
</dbReference>
<dbReference type="PANTHER" id="PTHR10492:SF101">
    <property type="entry name" value="ATP-DEPENDENT DNA HELICASE"/>
    <property type="match status" value="1"/>
</dbReference>
<evidence type="ECO:0000313" key="1">
    <source>
        <dbReference type="EMBL" id="KEH16973.1"/>
    </source>
</evidence>
<evidence type="ECO:0000313" key="3">
    <source>
        <dbReference type="Proteomes" id="UP000002051"/>
    </source>
</evidence>
<gene>
    <name evidence="1" type="ORF">MTR_0057s0040</name>
</gene>
<keyword evidence="1" id="KW-0067">ATP-binding</keyword>
<dbReference type="PANTHER" id="PTHR10492">
    <property type="match status" value="1"/>
</dbReference>
<dbReference type="HOGENOM" id="CLU_1909822_0_0_1"/>
<keyword evidence="1" id="KW-0547">Nucleotide-binding</keyword>
<dbReference type="Proteomes" id="UP000002051">
    <property type="component" value="Unassembled WGS sequence"/>
</dbReference>
<reference evidence="2" key="3">
    <citation type="submission" date="2015-06" db="UniProtKB">
        <authorList>
            <consortium name="EnsemblPlants"/>
        </authorList>
    </citation>
    <scope>IDENTIFICATION</scope>
    <source>
        <strain evidence="2">cv. Jemalong A17</strain>
    </source>
</reference>
<keyword evidence="1" id="KW-0347">Helicase</keyword>
<keyword evidence="3" id="KW-1185">Reference proteome</keyword>
<protein>
    <submittedName>
        <fullName evidence="1">PIF1-like helicase</fullName>
    </submittedName>
</protein>